<dbReference type="GO" id="GO:0008270">
    <property type="term" value="F:zinc ion binding"/>
    <property type="evidence" value="ECO:0007669"/>
    <property type="project" value="UniProtKB-KW"/>
</dbReference>
<organism evidence="9">
    <name type="scientific">Dasosvirus sp</name>
    <dbReference type="NCBI Taxonomy" id="2487764"/>
    <lineage>
        <taxon>Viruses</taxon>
        <taxon>Varidnaviria</taxon>
        <taxon>Bamfordvirae</taxon>
        <taxon>Nucleocytoviricota</taxon>
        <taxon>Megaviricetes</taxon>
        <taxon>Imitervirales</taxon>
        <taxon>Mimiviridae</taxon>
        <taxon>Klosneuvirinae</taxon>
    </lineage>
</organism>
<dbReference type="Gene3D" id="3.30.40.10">
    <property type="entry name" value="Zinc/RING finger domain, C3HC4 (zinc finger)"/>
    <property type="match status" value="1"/>
</dbReference>
<dbReference type="Gene3D" id="1.20.120.1750">
    <property type="match status" value="1"/>
</dbReference>
<keyword evidence="3" id="KW-0479">Metal-binding</keyword>
<keyword evidence="6" id="KW-0833">Ubl conjugation pathway</keyword>
<evidence type="ECO:0000256" key="5">
    <source>
        <dbReference type="ARBA" id="ARBA00022771"/>
    </source>
</evidence>
<dbReference type="InterPro" id="IPR044066">
    <property type="entry name" value="TRIAD_supradom"/>
</dbReference>
<keyword evidence="5" id="KW-0863">Zinc-finger</keyword>
<dbReference type="GO" id="GO:0016740">
    <property type="term" value="F:transferase activity"/>
    <property type="evidence" value="ECO:0007669"/>
    <property type="project" value="UniProtKB-KW"/>
</dbReference>
<evidence type="ECO:0000256" key="3">
    <source>
        <dbReference type="ARBA" id="ARBA00022723"/>
    </source>
</evidence>
<dbReference type="Pfam" id="PF26200">
    <property type="entry name" value="Rcat_RNF216"/>
    <property type="match status" value="1"/>
</dbReference>
<evidence type="ECO:0000256" key="6">
    <source>
        <dbReference type="ARBA" id="ARBA00022786"/>
    </source>
</evidence>
<dbReference type="PANTHER" id="PTHR22770">
    <property type="entry name" value="UBIQUITIN CONJUGATING ENZYME 7 INTERACTING PROTEIN-RELATED"/>
    <property type="match status" value="1"/>
</dbReference>
<protein>
    <submittedName>
        <fullName evidence="9">Putative E3 ubiquitin ligase triad3</fullName>
    </submittedName>
</protein>
<evidence type="ECO:0000313" key="9">
    <source>
        <dbReference type="EMBL" id="AYV77463.1"/>
    </source>
</evidence>
<dbReference type="InterPro" id="IPR013083">
    <property type="entry name" value="Znf_RING/FYVE/PHD"/>
</dbReference>
<dbReference type="SUPFAM" id="SSF57850">
    <property type="entry name" value="RING/U-box"/>
    <property type="match status" value="1"/>
</dbReference>
<keyword evidence="9" id="KW-0436">Ligase</keyword>
<proteinExistence type="predicted"/>
<evidence type="ECO:0000256" key="2">
    <source>
        <dbReference type="ARBA" id="ARBA00022679"/>
    </source>
</evidence>
<evidence type="ECO:0000256" key="7">
    <source>
        <dbReference type="ARBA" id="ARBA00022833"/>
    </source>
</evidence>
<accession>A0A3G4ZV30</accession>
<name>A0A3G4ZV30_9VIRU</name>
<reference evidence="9" key="1">
    <citation type="submission" date="2018-10" db="EMBL/GenBank/DDBJ databases">
        <title>Hidden diversity of soil giant viruses.</title>
        <authorList>
            <person name="Schulz F."/>
            <person name="Alteio L."/>
            <person name="Goudeau D."/>
            <person name="Ryan E.M."/>
            <person name="Malmstrom R.R."/>
            <person name="Blanchard J."/>
            <person name="Woyke T."/>
        </authorList>
    </citation>
    <scope>NUCLEOTIDE SEQUENCE</scope>
    <source>
        <strain evidence="9">DSV1</strain>
    </source>
</reference>
<evidence type="ECO:0000256" key="4">
    <source>
        <dbReference type="ARBA" id="ARBA00022737"/>
    </source>
</evidence>
<comment type="pathway">
    <text evidence="1">Protein modification; protein ubiquitination.</text>
</comment>
<feature type="domain" description="RING-type" evidence="8">
    <location>
        <begin position="42"/>
        <end position="260"/>
    </location>
</feature>
<evidence type="ECO:0000256" key="1">
    <source>
        <dbReference type="ARBA" id="ARBA00004906"/>
    </source>
</evidence>
<keyword evidence="7" id="KW-0862">Zinc</keyword>
<keyword evidence="4" id="KW-0677">Repeat</keyword>
<keyword evidence="2" id="KW-0808">Transferase</keyword>
<dbReference type="EMBL" id="MK072044">
    <property type="protein sequence ID" value="AYV77463.1"/>
    <property type="molecule type" value="Genomic_DNA"/>
</dbReference>
<sequence>MALFRENNHSLIISNKFVVLENNWSVELPKIEKKKKKKVKNKTFLCTCCFDKVSKKRKMSCTSGHLICQNCLEQYITIKISDADIKIKCAIDSKCDGTYNHNHLEKMLKYQLYYNLCFLKIKASLSDSEIDDLYVCPKCSHYYVLMDQEHIDALSDPKLQCLNKNCRYASCLKCKLAFHGKVSCDYGSKDKKIRKNIEEILTDEKLTRCPRCRKKCDLYSGCNKFSCTCGTKFCYLCGINVDGYDHFRSLVNLFGCPLYTKKDQMENHRFRRAVNKIHDTYQNDDDQVYEAYTILYELNRDRIQEINEKFIGITEKKDEKKDEEKNINLIEKYSSCGIQ</sequence>
<dbReference type="InterPro" id="IPR051628">
    <property type="entry name" value="LUBAC_E3_Ligases"/>
</dbReference>
<dbReference type="GO" id="GO:0016874">
    <property type="term" value="F:ligase activity"/>
    <property type="evidence" value="ECO:0007669"/>
    <property type="project" value="UniProtKB-KW"/>
</dbReference>
<gene>
    <name evidence="9" type="ORF">Dasosvirus3_22</name>
</gene>
<evidence type="ECO:0000259" key="8">
    <source>
        <dbReference type="PROSITE" id="PS51873"/>
    </source>
</evidence>
<dbReference type="PROSITE" id="PS51873">
    <property type="entry name" value="TRIAD"/>
    <property type="match status" value="1"/>
</dbReference>